<evidence type="ECO:0000256" key="1">
    <source>
        <dbReference type="SAM" id="MobiDB-lite"/>
    </source>
</evidence>
<comment type="caution">
    <text evidence="2">The sequence shown here is derived from an EMBL/GenBank/DDBJ whole genome shotgun (WGS) entry which is preliminary data.</text>
</comment>
<reference evidence="2" key="1">
    <citation type="submission" date="2024-05" db="EMBL/GenBank/DDBJ databases">
        <title>30 novel species of actinomycetes from the DSMZ collection.</title>
        <authorList>
            <person name="Nouioui I."/>
        </authorList>
    </citation>
    <scope>NUCLEOTIDE SEQUENCE</scope>
    <source>
        <strain evidence="2">DSM 41529</strain>
    </source>
</reference>
<name>A0ABU2X7U5_9ACTN</name>
<gene>
    <name evidence="2" type="ORF">RND15_04615</name>
</gene>
<keyword evidence="3" id="KW-1185">Reference proteome</keyword>
<dbReference type="Proteomes" id="UP001180754">
    <property type="component" value="Unassembled WGS sequence"/>
</dbReference>
<sequence length="77" mass="8874">MTEEAPGRYHRHDLLRAHALELTLAQDTEEDRRAACHGLLDRPRTPPRGRPGRSTPWDRPRWNPAAPACPHPVARRR</sequence>
<evidence type="ECO:0000313" key="3">
    <source>
        <dbReference type="Proteomes" id="UP001180754"/>
    </source>
</evidence>
<protein>
    <submittedName>
        <fullName evidence="2">Uncharacterized protein</fullName>
    </submittedName>
</protein>
<dbReference type="EMBL" id="JAVRFD010000001">
    <property type="protein sequence ID" value="MDT0542002.1"/>
    <property type="molecule type" value="Genomic_DNA"/>
</dbReference>
<proteinExistence type="predicted"/>
<feature type="region of interest" description="Disordered" evidence="1">
    <location>
        <begin position="37"/>
        <end position="77"/>
    </location>
</feature>
<evidence type="ECO:0000313" key="2">
    <source>
        <dbReference type="EMBL" id="MDT0542002.1"/>
    </source>
</evidence>
<organism evidence="2 3">
    <name type="scientific">Streptomyces lonegramiae</name>
    <dbReference type="NCBI Taxonomy" id="3075524"/>
    <lineage>
        <taxon>Bacteria</taxon>
        <taxon>Bacillati</taxon>
        <taxon>Actinomycetota</taxon>
        <taxon>Actinomycetes</taxon>
        <taxon>Kitasatosporales</taxon>
        <taxon>Streptomycetaceae</taxon>
        <taxon>Streptomyces</taxon>
    </lineage>
</organism>
<dbReference type="RefSeq" id="WP_311722295.1">
    <property type="nucleotide sequence ID" value="NZ_JAVRFD010000001.1"/>
</dbReference>
<accession>A0ABU2X7U5</accession>